<comment type="similarity">
    <text evidence="1">Belongs to the Rv0495c family.</text>
</comment>
<reference evidence="2 3" key="1">
    <citation type="journal article" date="2013" name="Genome Announc.">
        <title>Draft genome sequence of MKD8, a conjugal recipient Mycobacterium smegmatis strain.</title>
        <authorList>
            <person name="Gray T.A."/>
            <person name="Palumbo M.J."/>
            <person name="Derbyshire K.M."/>
        </authorList>
    </citation>
    <scope>NUCLEOTIDE SEQUENCE [LARGE SCALE GENOMIC DNA]</scope>
    <source>
        <strain evidence="2 3">MKD8</strain>
    </source>
</reference>
<evidence type="ECO:0000313" key="3">
    <source>
        <dbReference type="Proteomes" id="UP000011200"/>
    </source>
</evidence>
<dbReference type="AlphaFoldDB" id="A0A2U9PJT7"/>
<protein>
    <recommendedName>
        <fullName evidence="4">DUF3109 family protein</fullName>
    </recommendedName>
</protein>
<gene>
    <name evidence="2" type="ORF">D806_009980</name>
</gene>
<name>A0A2U9PJT7_MYCSE</name>
<organism evidence="2 3">
    <name type="scientific">Mycolicibacterium smegmatis (strain MKD8)</name>
    <name type="common">Mycobacterium smegmatis</name>
    <dbReference type="NCBI Taxonomy" id="1214915"/>
    <lineage>
        <taxon>Bacteria</taxon>
        <taxon>Bacillati</taxon>
        <taxon>Actinomycetota</taxon>
        <taxon>Actinomycetes</taxon>
        <taxon>Mycobacteriales</taxon>
        <taxon>Mycobacteriaceae</taxon>
        <taxon>Mycolicibacterium</taxon>
    </lineage>
</organism>
<evidence type="ECO:0000313" key="2">
    <source>
        <dbReference type="EMBL" id="AWT51987.1"/>
    </source>
</evidence>
<dbReference type="EMBL" id="CP027541">
    <property type="protein sequence ID" value="AWT51987.1"/>
    <property type="molecule type" value="Genomic_DNA"/>
</dbReference>
<accession>A0A2U9PJT7</accession>
<evidence type="ECO:0008006" key="4">
    <source>
        <dbReference type="Google" id="ProtNLM"/>
    </source>
</evidence>
<dbReference type="Proteomes" id="UP000011200">
    <property type="component" value="Chromosome"/>
</dbReference>
<reference evidence="3" key="2">
    <citation type="submission" date="2018-03" db="EMBL/GenBank/DDBJ databases">
        <authorList>
            <person name="Derbyshire K."/>
            <person name="Gray T.A."/>
            <person name="Champion M."/>
        </authorList>
    </citation>
    <scope>NUCLEOTIDE SEQUENCE [LARGE SCALE GENOMIC DNA]</scope>
    <source>
        <strain evidence="3">MKD8</strain>
    </source>
</reference>
<dbReference type="Pfam" id="PF11307">
    <property type="entry name" value="DUF3109"/>
    <property type="match status" value="1"/>
</dbReference>
<evidence type="ECO:0000256" key="1">
    <source>
        <dbReference type="ARBA" id="ARBA00093770"/>
    </source>
</evidence>
<dbReference type="RefSeq" id="WP_036452646.1">
    <property type="nucleotide sequence ID" value="NZ_CP027541.1"/>
</dbReference>
<sequence>MTRVHPGEVELDFAREWVEFYDPDDADHLIAADMTWLLSRWTCVFGTPACQGTVEGRPDDGCCSHGAFLSDDDDRARLDDAVKQLTDEDWQFREKGLGKKGYLEDDEYDGKPNLRTRKYKGACIFLNRPGFPAGIGCALHSKALKLGVEPWTMKPDVCWQLPIRRSQDWVERPDGTQILKTVITEYDRRGWGEGGADLHWYCTGDPNAHVGSRPVWESYAPELTALLGEKAYAELAAICKRRSRLGLVAVHPATRLAESGTSGPQR</sequence>
<dbReference type="InterPro" id="IPR021458">
    <property type="entry name" value="Rv0495c"/>
</dbReference>
<proteinExistence type="inferred from homology"/>